<dbReference type="GO" id="GO:0016627">
    <property type="term" value="F:oxidoreductase activity, acting on the CH-CH group of donors"/>
    <property type="evidence" value="ECO:0007669"/>
    <property type="project" value="InterPro"/>
</dbReference>
<dbReference type="InterPro" id="IPR009100">
    <property type="entry name" value="AcylCoA_DH/oxidase_NM_dom_sf"/>
</dbReference>
<evidence type="ECO:0000259" key="11">
    <source>
        <dbReference type="Pfam" id="PF00441"/>
    </source>
</evidence>
<name>A0A399J623_9RHOB</name>
<feature type="domain" description="Acyl-CoA dehydrogenase/oxidase N-terminal" evidence="13">
    <location>
        <begin position="78"/>
        <end position="156"/>
    </location>
</feature>
<dbReference type="InterPro" id="IPR037069">
    <property type="entry name" value="AcylCoA_DH/ox_N_sf"/>
</dbReference>
<evidence type="ECO:0000256" key="4">
    <source>
        <dbReference type="ARBA" id="ARBA00022827"/>
    </source>
</evidence>
<dbReference type="InterPro" id="IPR006091">
    <property type="entry name" value="Acyl-CoA_Oxase/DH_mid-dom"/>
</dbReference>
<dbReference type="EMBL" id="QWJJ01000005">
    <property type="protein sequence ID" value="RII39452.1"/>
    <property type="molecule type" value="Genomic_DNA"/>
</dbReference>
<keyword evidence="16" id="KW-1185">Reference proteome</keyword>
<evidence type="ECO:0000256" key="10">
    <source>
        <dbReference type="RuleBase" id="RU362125"/>
    </source>
</evidence>
<gene>
    <name evidence="15" type="ORF">DL237_07360</name>
</gene>
<proteinExistence type="inferred from homology"/>
<keyword evidence="3 10" id="KW-0285">Flavoprotein</keyword>
<dbReference type="InterPro" id="IPR013786">
    <property type="entry name" value="AcylCoA_DH/ox_N"/>
</dbReference>
<keyword evidence="4 10" id="KW-0274">FAD</keyword>
<dbReference type="Gene3D" id="1.10.540.10">
    <property type="entry name" value="Acyl-CoA dehydrogenase/oxidase, N-terminal domain"/>
    <property type="match status" value="1"/>
</dbReference>
<dbReference type="SUPFAM" id="SSF56645">
    <property type="entry name" value="Acyl-CoA dehydrogenase NM domain-like"/>
    <property type="match status" value="1"/>
</dbReference>
<dbReference type="Pfam" id="PF02770">
    <property type="entry name" value="Acyl-CoA_dh_M"/>
    <property type="match status" value="1"/>
</dbReference>
<dbReference type="SUPFAM" id="SSF47203">
    <property type="entry name" value="Acyl-CoA dehydrogenase C-terminal domain-like"/>
    <property type="match status" value="1"/>
</dbReference>
<protein>
    <recommendedName>
        <fullName evidence="9">3-methylmercaptopropionyl-CoA dehydrogenase</fullName>
        <ecNumber evidence="8">1.3.99.41</ecNumber>
    </recommendedName>
</protein>
<evidence type="ECO:0000256" key="6">
    <source>
        <dbReference type="ARBA" id="ARBA00051388"/>
    </source>
</evidence>
<feature type="domain" description="Acyl-CoA dehydrogenase/oxidase C-terminal" evidence="11">
    <location>
        <begin position="281"/>
        <end position="446"/>
    </location>
</feature>
<evidence type="ECO:0000259" key="12">
    <source>
        <dbReference type="Pfam" id="PF02770"/>
    </source>
</evidence>
<evidence type="ECO:0000256" key="2">
    <source>
        <dbReference type="ARBA" id="ARBA00009347"/>
    </source>
</evidence>
<dbReference type="Pfam" id="PF02771">
    <property type="entry name" value="Acyl-CoA_dh_N"/>
    <property type="match status" value="1"/>
</dbReference>
<sequence>MPFRAPVTDFTFLLEKVVGFEKVAQTEAFGDATPDTVEAILTELGRLTEEVWAPLQRSGDTDPAKLENGIVRTSKGYAEGFRALAEGGWLGLSAPEEFGGMALPGTLTAAMNDMLSASCLSLGLNPLLTQGQIEALEHHASPEIQAMYLPRLISGEWTGTMNLTEPQAGSDVGALRTRAEPKGDGTYAVTGQKIYISWGDHDFGGNVCHLVLARLPDAAPGTKGISLFMVPKYLPNEDGSLGDANTLRVVSLEHKMGLHGSPTAVMEYDGATGWLIGQEHKGMAAMFTMMNNARLGVGIQGIGAAEGAYQHALAFALDRKQGRTVLEGKPDATGAIIDHADVRRMLATMRADVFASRAIALSCAVAIDLAKASGSAEAKARAAVLTPIAKAFGTETGMRVAEMGVQIHGGMGFIEETGAAQYYRDVRVTAIYEGTNGIQSMDLVARKMMDGGEAVYALIEEMHAVAEAARGQYDTLAEPLWQAVETLREATEWMVSQSDLNERFAGSVPYLMGFARVLGGYFHLKAALAEDGDGPRSRLAGFYIARMLPEHVGLLAHATVGAEDLYSISVEDLSA</sequence>
<dbReference type="PANTHER" id="PTHR42803">
    <property type="entry name" value="ACYL-COA DEHYDROGENASE"/>
    <property type="match status" value="1"/>
</dbReference>
<comment type="similarity">
    <text evidence="2 10">Belongs to the acyl-CoA dehydrogenase family.</text>
</comment>
<evidence type="ECO:0000259" key="13">
    <source>
        <dbReference type="Pfam" id="PF02771"/>
    </source>
</evidence>
<feature type="domain" description="Acetyl-CoA dehydrogenase-like C-terminal" evidence="14">
    <location>
        <begin position="458"/>
        <end position="567"/>
    </location>
</feature>
<dbReference type="Pfam" id="PF00441">
    <property type="entry name" value="Acyl-CoA_dh_1"/>
    <property type="match status" value="1"/>
</dbReference>
<comment type="function">
    <text evidence="7">Involved in the assimilation of dimethylsulphoniopropionate (DMSP), an important compound in the fixation of carbon in marine phytoplankton, by mediating the conversion of 3-(methylthio)propanoyl-CoA (MMPA-CoA) to 3-(methylthio)acryloyl-CoA (MTA-CoA).</text>
</comment>
<reference evidence="15 16" key="1">
    <citation type="submission" date="2018-08" db="EMBL/GenBank/DDBJ databases">
        <title>Pseudooceanicola sediminis CY03 in the family Rhodobacteracea.</title>
        <authorList>
            <person name="Zhang Y.-J."/>
        </authorList>
    </citation>
    <scope>NUCLEOTIDE SEQUENCE [LARGE SCALE GENOMIC DNA]</scope>
    <source>
        <strain evidence="15 16">CY03</strain>
    </source>
</reference>
<keyword evidence="5 10" id="KW-0560">Oxidoreductase</keyword>
<comment type="caution">
    <text evidence="15">The sequence shown here is derived from an EMBL/GenBank/DDBJ whole genome shotgun (WGS) entry which is preliminary data.</text>
</comment>
<dbReference type="EC" id="1.3.99.41" evidence="8"/>
<evidence type="ECO:0000256" key="1">
    <source>
        <dbReference type="ARBA" id="ARBA00001974"/>
    </source>
</evidence>
<comment type="cofactor">
    <cofactor evidence="1 10">
        <name>FAD</name>
        <dbReference type="ChEBI" id="CHEBI:57692"/>
    </cofactor>
</comment>
<evidence type="ECO:0000256" key="7">
    <source>
        <dbReference type="ARBA" id="ARBA00058683"/>
    </source>
</evidence>
<accession>A0A399J623</accession>
<dbReference type="InterPro" id="IPR036250">
    <property type="entry name" value="AcylCo_DH-like_C"/>
</dbReference>
<dbReference type="Pfam" id="PF12806">
    <property type="entry name" value="Acyl-CoA_dh_C"/>
    <property type="match status" value="1"/>
</dbReference>
<dbReference type="PANTHER" id="PTHR42803:SF1">
    <property type="entry name" value="BROAD-SPECIFICITY LINEAR ACYL-COA DEHYDROGENASE FADE5"/>
    <property type="match status" value="1"/>
</dbReference>
<organism evidence="15 16">
    <name type="scientific">Pseudooceanicola sediminis</name>
    <dbReference type="NCBI Taxonomy" id="2211117"/>
    <lineage>
        <taxon>Bacteria</taxon>
        <taxon>Pseudomonadati</taxon>
        <taxon>Pseudomonadota</taxon>
        <taxon>Alphaproteobacteria</taxon>
        <taxon>Rhodobacterales</taxon>
        <taxon>Paracoccaceae</taxon>
        <taxon>Pseudooceanicola</taxon>
    </lineage>
</organism>
<evidence type="ECO:0000313" key="15">
    <source>
        <dbReference type="EMBL" id="RII39452.1"/>
    </source>
</evidence>
<evidence type="ECO:0000259" key="14">
    <source>
        <dbReference type="Pfam" id="PF12806"/>
    </source>
</evidence>
<evidence type="ECO:0000256" key="5">
    <source>
        <dbReference type="ARBA" id="ARBA00023002"/>
    </source>
</evidence>
<comment type="catalytic activity">
    <reaction evidence="6">
        <text>3-(methylsulfanyl)propanoyl-CoA + oxidized [electron-transfer flavoprotein] + H(+) = 3-(methylsulfanyl)acryloyl-CoA + reduced [electron-transfer flavoprotein]</text>
        <dbReference type="Rhea" id="RHEA:52612"/>
        <dbReference type="Rhea" id="RHEA-COMP:10685"/>
        <dbReference type="Rhea" id="RHEA-COMP:10686"/>
        <dbReference type="ChEBI" id="CHEBI:15378"/>
        <dbReference type="ChEBI" id="CHEBI:57692"/>
        <dbReference type="ChEBI" id="CHEBI:58307"/>
        <dbReference type="ChEBI" id="CHEBI:82815"/>
        <dbReference type="ChEBI" id="CHEBI:84994"/>
        <dbReference type="EC" id="1.3.99.41"/>
    </reaction>
    <physiologicalReaction direction="left-to-right" evidence="6">
        <dbReference type="Rhea" id="RHEA:52613"/>
    </physiologicalReaction>
</comment>
<dbReference type="OrthoDB" id="9807883at2"/>
<dbReference type="InterPro" id="IPR025878">
    <property type="entry name" value="Acyl-CoA_dh-like_C_dom"/>
</dbReference>
<dbReference type="GO" id="GO:0050660">
    <property type="term" value="F:flavin adenine dinucleotide binding"/>
    <property type="evidence" value="ECO:0007669"/>
    <property type="project" value="InterPro"/>
</dbReference>
<dbReference type="FunFam" id="2.40.110.10:FF:000031">
    <property type="entry name" value="Acyl-CoA dehydrogenase, putative"/>
    <property type="match status" value="1"/>
</dbReference>
<feature type="domain" description="Acyl-CoA oxidase/dehydrogenase middle" evidence="12">
    <location>
        <begin position="161"/>
        <end position="269"/>
    </location>
</feature>
<dbReference type="Gene3D" id="1.20.140.10">
    <property type="entry name" value="Butyryl-CoA Dehydrogenase, subunit A, domain 3"/>
    <property type="match status" value="1"/>
</dbReference>
<dbReference type="InterPro" id="IPR052166">
    <property type="entry name" value="Diverse_Acyl-CoA_DH"/>
</dbReference>
<evidence type="ECO:0000313" key="16">
    <source>
        <dbReference type="Proteomes" id="UP000265848"/>
    </source>
</evidence>
<dbReference type="InterPro" id="IPR046373">
    <property type="entry name" value="Acyl-CoA_Oxase/DH_mid-dom_sf"/>
</dbReference>
<evidence type="ECO:0000256" key="8">
    <source>
        <dbReference type="ARBA" id="ARBA00066694"/>
    </source>
</evidence>
<dbReference type="InterPro" id="IPR009075">
    <property type="entry name" value="AcylCo_DH/oxidase_C"/>
</dbReference>
<dbReference type="Gene3D" id="2.40.110.10">
    <property type="entry name" value="Butyryl-CoA Dehydrogenase, subunit A, domain 2"/>
    <property type="match status" value="1"/>
</dbReference>
<evidence type="ECO:0000256" key="3">
    <source>
        <dbReference type="ARBA" id="ARBA00022630"/>
    </source>
</evidence>
<dbReference type="Proteomes" id="UP000265848">
    <property type="component" value="Unassembled WGS sequence"/>
</dbReference>
<dbReference type="AlphaFoldDB" id="A0A399J623"/>
<dbReference type="RefSeq" id="WP_119398408.1">
    <property type="nucleotide sequence ID" value="NZ_QWJJ01000005.1"/>
</dbReference>
<evidence type="ECO:0000256" key="9">
    <source>
        <dbReference type="ARBA" id="ARBA00069043"/>
    </source>
</evidence>